<dbReference type="InterPro" id="IPR013106">
    <property type="entry name" value="Ig_V-set"/>
</dbReference>
<keyword evidence="5" id="KW-0732">Signal</keyword>
<proteinExistence type="predicted"/>
<dbReference type="InterPro" id="IPR050671">
    <property type="entry name" value="CD300_family_receptors"/>
</dbReference>
<dbReference type="PANTHER" id="PTHR11860:SF87">
    <property type="entry name" value="CMRF35-LIKE MOLECULE 8"/>
    <property type="match status" value="1"/>
</dbReference>
<accession>A0A8C1TXI8</accession>
<dbReference type="PROSITE" id="PS50835">
    <property type="entry name" value="IG_LIKE"/>
    <property type="match status" value="2"/>
</dbReference>
<evidence type="ECO:0000256" key="4">
    <source>
        <dbReference type="SAM" id="Phobius"/>
    </source>
</evidence>
<feature type="signal peptide" evidence="5">
    <location>
        <begin position="1"/>
        <end position="24"/>
    </location>
</feature>
<feature type="chain" id="PRO_5034256512" evidence="5">
    <location>
        <begin position="25"/>
        <end position="420"/>
    </location>
</feature>
<dbReference type="AlphaFoldDB" id="A0A8C1TXI8"/>
<dbReference type="Gene3D" id="2.60.40.10">
    <property type="entry name" value="Immunoglobulins"/>
    <property type="match status" value="2"/>
</dbReference>
<name>A0A8C1TXI8_CYPCA</name>
<feature type="domain" description="Ig-like" evidence="6">
    <location>
        <begin position="35"/>
        <end position="115"/>
    </location>
</feature>
<keyword evidence="2 4" id="KW-0812">Transmembrane</keyword>
<dbReference type="Pfam" id="PF07686">
    <property type="entry name" value="V-set"/>
    <property type="match status" value="2"/>
</dbReference>
<dbReference type="Proteomes" id="UP000694700">
    <property type="component" value="Unplaced"/>
</dbReference>
<dbReference type="InterPro" id="IPR036179">
    <property type="entry name" value="Ig-like_dom_sf"/>
</dbReference>
<dbReference type="GO" id="GO:0005886">
    <property type="term" value="C:plasma membrane"/>
    <property type="evidence" value="ECO:0007669"/>
    <property type="project" value="TreeGrafter"/>
</dbReference>
<dbReference type="PANTHER" id="PTHR11860">
    <property type="entry name" value="POLYMERIC-IMMUNOGLOBULIN RECEPTOR"/>
    <property type="match status" value="1"/>
</dbReference>
<evidence type="ECO:0000313" key="8">
    <source>
        <dbReference type="Proteomes" id="UP000694700"/>
    </source>
</evidence>
<reference evidence="7" key="1">
    <citation type="submission" date="2025-08" db="UniProtKB">
        <authorList>
            <consortium name="Ensembl"/>
        </authorList>
    </citation>
    <scope>IDENTIFICATION</scope>
</reference>
<feature type="domain" description="Ig-like" evidence="6">
    <location>
        <begin position="179"/>
        <end position="275"/>
    </location>
</feature>
<evidence type="ECO:0000313" key="7">
    <source>
        <dbReference type="Ensembl" id="ENSCCRP00015029192.1"/>
    </source>
</evidence>
<evidence type="ECO:0000256" key="1">
    <source>
        <dbReference type="ARBA" id="ARBA00004370"/>
    </source>
</evidence>
<dbReference type="SMART" id="SM00409">
    <property type="entry name" value="IG"/>
    <property type="match status" value="2"/>
</dbReference>
<evidence type="ECO:0000256" key="3">
    <source>
        <dbReference type="ARBA" id="ARBA00023136"/>
    </source>
</evidence>
<evidence type="ECO:0000256" key="2">
    <source>
        <dbReference type="ARBA" id="ARBA00022692"/>
    </source>
</evidence>
<dbReference type="InterPro" id="IPR007110">
    <property type="entry name" value="Ig-like_dom"/>
</dbReference>
<keyword evidence="4" id="KW-1133">Transmembrane helix</keyword>
<dbReference type="InterPro" id="IPR003599">
    <property type="entry name" value="Ig_sub"/>
</dbReference>
<dbReference type="GO" id="GO:0004888">
    <property type="term" value="F:transmembrane signaling receptor activity"/>
    <property type="evidence" value="ECO:0007669"/>
    <property type="project" value="TreeGrafter"/>
</dbReference>
<feature type="transmembrane region" description="Helical" evidence="4">
    <location>
        <begin position="313"/>
        <end position="336"/>
    </location>
</feature>
<protein>
    <submittedName>
        <fullName evidence="7">Si:dkeyp-104b3.18</fullName>
    </submittedName>
</protein>
<evidence type="ECO:0000259" key="6">
    <source>
        <dbReference type="PROSITE" id="PS50835"/>
    </source>
</evidence>
<sequence length="420" mass="47526">MTAYAKTNTFYISIWFWLILGVECYDGWSSHVLTVNTGGSVTIPCYYDKKYTQQKKYWFSEIDKSNTYTNTTEQNLSVIDHPDQSLFTVTMRNLQNKHTGNYYCVVETGEQPPIKTIYEPQLKIQSGKTFCKCFNQILMFNSLNFKLCLLFLKYFIISNDWCVCVRVCVCVCVCVCSAPDVSVVNSSVSGHEGGDISVQCFYSSGYKNKSKQWCRYKDQSCYTVGRTVTSQISSVQISDDDGRRSCTVLMTGLRLTDSGWYYCSVGDALSSVHITVVEAKPGTVSDKENQTAILKNHNNETKETEKPPNNELLIVWLLPALAALLLLSILVGVFTWRLRRRPKQDKHHIRGRNGSRTTDMIYSKPEDPVILYSTINDEIPHDPNNDITYSIIDDVPRSEVMKSPAGGAIYSIIYSTVGPH</sequence>
<organism evidence="7 8">
    <name type="scientific">Cyprinus carpio</name>
    <name type="common">Common carp</name>
    <dbReference type="NCBI Taxonomy" id="7962"/>
    <lineage>
        <taxon>Eukaryota</taxon>
        <taxon>Metazoa</taxon>
        <taxon>Chordata</taxon>
        <taxon>Craniata</taxon>
        <taxon>Vertebrata</taxon>
        <taxon>Euteleostomi</taxon>
        <taxon>Actinopterygii</taxon>
        <taxon>Neopterygii</taxon>
        <taxon>Teleostei</taxon>
        <taxon>Ostariophysi</taxon>
        <taxon>Cypriniformes</taxon>
        <taxon>Cyprinidae</taxon>
        <taxon>Cyprininae</taxon>
        <taxon>Cyprinus</taxon>
    </lineage>
</organism>
<dbReference type="Ensembl" id="ENSCCRT00015030219.1">
    <property type="protein sequence ID" value="ENSCCRP00015029192.1"/>
    <property type="gene ID" value="ENSCCRG00015012312.1"/>
</dbReference>
<evidence type="ECO:0000256" key="5">
    <source>
        <dbReference type="SAM" id="SignalP"/>
    </source>
</evidence>
<comment type="subcellular location">
    <subcellularLocation>
        <location evidence="1">Membrane</location>
    </subcellularLocation>
</comment>
<dbReference type="InterPro" id="IPR013783">
    <property type="entry name" value="Ig-like_fold"/>
</dbReference>
<keyword evidence="3 4" id="KW-0472">Membrane</keyword>
<dbReference type="SUPFAM" id="SSF48726">
    <property type="entry name" value="Immunoglobulin"/>
    <property type="match status" value="2"/>
</dbReference>